<sequence length="188" mass="22149">MVDLTVNDIIAERPCGSVTPLVVGIEESLFPIIIIKERKEDLVSINEDTPIGIKSTSIGDKKCNVYAIIIKFGENFDNIYDIWFDYGDDNHKDFLELLRKQHRVVVDFRDENNERHITLEFENTVKEHIDDYIEKCSEKILIKKDKNDNIIKLDKVEKHTTWEDNDIEDLMDKIFDDYPSIEDLWEEL</sequence>
<dbReference type="EMBL" id="CP025746">
    <property type="protein sequence ID" value="QAA31872.1"/>
    <property type="molecule type" value="Genomic_DNA"/>
</dbReference>
<evidence type="ECO:0000313" key="1">
    <source>
        <dbReference type="EMBL" id="QAA31872.1"/>
    </source>
</evidence>
<dbReference type="Proteomes" id="UP000286268">
    <property type="component" value="Chromosome"/>
</dbReference>
<keyword evidence="2" id="KW-1185">Reference proteome</keyword>
<dbReference type="RefSeq" id="WP_128212666.1">
    <property type="nucleotide sequence ID" value="NZ_CP025746.1"/>
</dbReference>
<name>A0A3R5QTC5_9CLOT</name>
<dbReference type="OrthoDB" id="1910335at2"/>
<protein>
    <submittedName>
        <fullName evidence="1">Uncharacterized protein</fullName>
    </submittedName>
</protein>
<dbReference type="KEGG" id="cmah:C1I91_09550"/>
<organism evidence="1 2">
    <name type="scientific">Clostridium manihotivorum</name>
    <dbReference type="NCBI Taxonomy" id="2320868"/>
    <lineage>
        <taxon>Bacteria</taxon>
        <taxon>Bacillati</taxon>
        <taxon>Bacillota</taxon>
        <taxon>Clostridia</taxon>
        <taxon>Eubacteriales</taxon>
        <taxon>Clostridiaceae</taxon>
        <taxon>Clostridium</taxon>
    </lineage>
</organism>
<evidence type="ECO:0000313" key="2">
    <source>
        <dbReference type="Proteomes" id="UP000286268"/>
    </source>
</evidence>
<gene>
    <name evidence="1" type="ORF">C1I91_09550</name>
</gene>
<reference evidence="1 2" key="1">
    <citation type="submission" date="2018-01" db="EMBL/GenBank/DDBJ databases">
        <title>Genome Sequencing and Assembly of Anaerobacter polyendosporus strain CT4.</title>
        <authorList>
            <person name="Tachaapaikoon C."/>
            <person name="Sutheeworapong S."/>
            <person name="Jenjaroenpun P."/>
            <person name="Wongsurawat T."/>
            <person name="Nookeaw I."/>
            <person name="Cheawchanlertfa P."/>
            <person name="Kosugi A."/>
            <person name="Cheevadhanarak S."/>
            <person name="Ratanakhanokchai K."/>
        </authorList>
    </citation>
    <scope>NUCLEOTIDE SEQUENCE [LARGE SCALE GENOMIC DNA]</scope>
    <source>
        <strain evidence="1 2">CT4</strain>
    </source>
</reference>
<proteinExistence type="predicted"/>
<dbReference type="AlphaFoldDB" id="A0A3R5QTC5"/>
<accession>A0A3R5QTC5</accession>